<evidence type="ECO:0000256" key="5">
    <source>
        <dbReference type="ARBA" id="ARBA00022692"/>
    </source>
</evidence>
<evidence type="ECO:0000313" key="13">
    <source>
        <dbReference type="EMBL" id="RNJ51365.1"/>
    </source>
</evidence>
<evidence type="ECO:0000313" key="14">
    <source>
        <dbReference type="Proteomes" id="UP000268623"/>
    </source>
</evidence>
<dbReference type="AlphaFoldDB" id="A0A3M9XU37"/>
<dbReference type="EMBL" id="QWDD01000001">
    <property type="protein sequence ID" value="RNJ51365.1"/>
    <property type="molecule type" value="Genomic_DNA"/>
</dbReference>
<organism evidence="13 14">
    <name type="scientific">Methylocystis hirsuta</name>
    <dbReference type="NCBI Taxonomy" id="369798"/>
    <lineage>
        <taxon>Bacteria</taxon>
        <taxon>Pseudomonadati</taxon>
        <taxon>Pseudomonadota</taxon>
        <taxon>Alphaproteobacteria</taxon>
        <taxon>Hyphomicrobiales</taxon>
        <taxon>Methylocystaceae</taxon>
        <taxon>Methylocystis</taxon>
    </lineage>
</organism>
<evidence type="ECO:0000256" key="7">
    <source>
        <dbReference type="ARBA" id="ARBA00022982"/>
    </source>
</evidence>
<dbReference type="RefSeq" id="WP_123177236.1">
    <property type="nucleotide sequence ID" value="NZ_QWDD01000001.1"/>
</dbReference>
<evidence type="ECO:0008006" key="15">
    <source>
        <dbReference type="Google" id="ProtNLM"/>
    </source>
</evidence>
<keyword evidence="10" id="KW-0408">Iron</keyword>
<keyword evidence="5 12" id="KW-0812">Transmembrane</keyword>
<keyword evidence="14" id="KW-1185">Reference proteome</keyword>
<keyword evidence="4" id="KW-0679">Respiratory chain</keyword>
<evidence type="ECO:0000256" key="6">
    <source>
        <dbReference type="ARBA" id="ARBA00022723"/>
    </source>
</evidence>
<name>A0A3M9XU37_9HYPH</name>
<reference evidence="13 14" key="1">
    <citation type="submission" date="2018-08" db="EMBL/GenBank/DDBJ databases">
        <title>Genome sequence of Methylocystis hirsuta CSC1, a methanotroph able to accumulate PHAs.</title>
        <authorList>
            <person name="Bordel S."/>
            <person name="Rodriguez E."/>
            <person name="Gancedo J."/>
            <person name="Munoz R."/>
        </authorList>
    </citation>
    <scope>NUCLEOTIDE SEQUENCE [LARGE SCALE GENOMIC DNA]</scope>
    <source>
        <strain evidence="13 14">CSC1</strain>
    </source>
</reference>
<keyword evidence="8 12" id="KW-1133">Transmembrane helix</keyword>
<evidence type="ECO:0000256" key="12">
    <source>
        <dbReference type="SAM" id="Phobius"/>
    </source>
</evidence>
<keyword evidence="7" id="KW-0249">Electron transport</keyword>
<dbReference type="GO" id="GO:0046872">
    <property type="term" value="F:metal ion binding"/>
    <property type="evidence" value="ECO:0007669"/>
    <property type="project" value="UniProtKB-KW"/>
</dbReference>
<evidence type="ECO:0000256" key="4">
    <source>
        <dbReference type="ARBA" id="ARBA00022660"/>
    </source>
</evidence>
<evidence type="ECO:0000256" key="10">
    <source>
        <dbReference type="ARBA" id="ARBA00023004"/>
    </source>
</evidence>
<evidence type="ECO:0000256" key="1">
    <source>
        <dbReference type="ARBA" id="ARBA00001962"/>
    </source>
</evidence>
<dbReference type="InterPro" id="IPR002680">
    <property type="entry name" value="AOX"/>
</dbReference>
<dbReference type="GO" id="GO:0016020">
    <property type="term" value="C:membrane"/>
    <property type="evidence" value="ECO:0007669"/>
    <property type="project" value="UniProtKB-SubCell"/>
</dbReference>
<keyword evidence="3" id="KW-0813">Transport</keyword>
<dbReference type="GO" id="GO:0009916">
    <property type="term" value="F:alternative oxidase activity"/>
    <property type="evidence" value="ECO:0007669"/>
    <property type="project" value="InterPro"/>
</dbReference>
<evidence type="ECO:0000256" key="11">
    <source>
        <dbReference type="ARBA" id="ARBA00023136"/>
    </source>
</evidence>
<comment type="subcellular location">
    <subcellularLocation>
        <location evidence="2">Membrane</location>
    </subcellularLocation>
</comment>
<gene>
    <name evidence="13" type="ORF">D1O30_18970</name>
</gene>
<evidence type="ECO:0000256" key="2">
    <source>
        <dbReference type="ARBA" id="ARBA00004370"/>
    </source>
</evidence>
<feature type="transmembrane region" description="Helical" evidence="12">
    <location>
        <begin position="129"/>
        <end position="153"/>
    </location>
</feature>
<dbReference type="Proteomes" id="UP000268623">
    <property type="component" value="Unassembled WGS sequence"/>
</dbReference>
<protein>
    <recommendedName>
        <fullName evidence="15">Alternative oxidase</fullName>
    </recommendedName>
</protein>
<proteinExistence type="predicted"/>
<dbReference type="InterPro" id="IPR038659">
    <property type="entry name" value="AOX_sf"/>
</dbReference>
<evidence type="ECO:0000256" key="9">
    <source>
        <dbReference type="ARBA" id="ARBA00023002"/>
    </source>
</evidence>
<accession>A0A3M9XU37</accession>
<keyword evidence="9" id="KW-0560">Oxidoreductase</keyword>
<keyword evidence="11 12" id="KW-0472">Membrane</keyword>
<keyword evidence="6" id="KW-0479">Metal-binding</keyword>
<dbReference type="Pfam" id="PF01786">
    <property type="entry name" value="AOX"/>
    <property type="match status" value="1"/>
</dbReference>
<dbReference type="OrthoDB" id="9801468at2"/>
<evidence type="ECO:0000256" key="8">
    <source>
        <dbReference type="ARBA" id="ARBA00022989"/>
    </source>
</evidence>
<comment type="cofactor">
    <cofactor evidence="1">
        <name>Fe cation</name>
        <dbReference type="ChEBI" id="CHEBI:24875"/>
    </cofactor>
</comment>
<comment type="caution">
    <text evidence="13">The sequence shown here is derived from an EMBL/GenBank/DDBJ whole genome shotgun (WGS) entry which is preliminary data.</text>
</comment>
<evidence type="ECO:0000256" key="3">
    <source>
        <dbReference type="ARBA" id="ARBA00022448"/>
    </source>
</evidence>
<dbReference type="Gene3D" id="1.20.1260.140">
    <property type="entry name" value="Alternative oxidase"/>
    <property type="match status" value="1"/>
</dbReference>
<sequence>MEYDEQHLEALAVSLNDPKVREEYKAPYDGHKCSFVPRFLGGFIVMAGNIVFGDTPSYLKFRAVEVIARVPYHSWDSAAFTILTTCYSNAAKALELGHTSRFARMAQDNETMHVVVISELSAQEEQANVIIHTVIPMLFAFFYYWMSYVLYLLKPRYSMELNYLFESHAFEQYSLFLEQREHDLKRKPVDSEYLRWYGRHAKSHYELFELIRNDELIHRNRSIREIEEGHLR</sequence>